<organism evidence="3">
    <name type="scientific">Chaetoceros debilis</name>
    <dbReference type="NCBI Taxonomy" id="122233"/>
    <lineage>
        <taxon>Eukaryota</taxon>
        <taxon>Sar</taxon>
        <taxon>Stramenopiles</taxon>
        <taxon>Ochrophyta</taxon>
        <taxon>Bacillariophyta</taxon>
        <taxon>Coscinodiscophyceae</taxon>
        <taxon>Chaetocerotophycidae</taxon>
        <taxon>Chaetocerotales</taxon>
        <taxon>Chaetocerotaceae</taxon>
        <taxon>Chaetoceros</taxon>
    </lineage>
</organism>
<gene>
    <name evidence="3" type="ORF">CDEB00056_LOCUS18668</name>
</gene>
<feature type="chain" id="PRO_5031359452" evidence="2">
    <location>
        <begin position="22"/>
        <end position="396"/>
    </location>
</feature>
<accession>A0A7S3VDP9</accession>
<feature type="compositionally biased region" description="Polar residues" evidence="1">
    <location>
        <begin position="215"/>
        <end position="224"/>
    </location>
</feature>
<protein>
    <submittedName>
        <fullName evidence="3">Uncharacterized protein</fullName>
    </submittedName>
</protein>
<evidence type="ECO:0000256" key="1">
    <source>
        <dbReference type="SAM" id="MobiDB-lite"/>
    </source>
</evidence>
<keyword evidence="2" id="KW-0732">Signal</keyword>
<proteinExistence type="predicted"/>
<evidence type="ECO:0000313" key="3">
    <source>
        <dbReference type="EMBL" id="CAE0473815.1"/>
    </source>
</evidence>
<name>A0A7S3VDP9_9STRA</name>
<feature type="region of interest" description="Disordered" evidence="1">
    <location>
        <begin position="215"/>
        <end position="235"/>
    </location>
</feature>
<sequence length="396" mass="42782">MRKRTKLVILHALNLFGQGQCLLSPAVGGLVGVHNAPKTYRAKSRILGPTLAFRSTYRFALANSNDEETDDSNISEVDEKRGDGDISWIRESMDISNEDLDGSSESAVTPLEPGLAGFAVDQDLGFVCILARGDGKKITYSIISPKDVDKISSVEALCLVQLTGGLDLGAAVFPPETLARLVSEVENDDANPENIEELRSRLTLLAVTAQKNKYYSPKDTSSNNGDEEVNPKPLSSDERDFAIAQIAPKVFSAVKNLPGVGGVTTDQVIAALQLHADEEGGLDRTAFSQLLGSLREGIVTRIEDQKVSFQITVSLSLPSSNLKLIDIEDVPAFLAVALSLRYDVSIETSIDCFDDAGGDIIDQFPAFKPLGELVDDAKAMEDYISKALFSNKDKKQ</sequence>
<feature type="signal peptide" evidence="2">
    <location>
        <begin position="1"/>
        <end position="21"/>
    </location>
</feature>
<evidence type="ECO:0000256" key="2">
    <source>
        <dbReference type="SAM" id="SignalP"/>
    </source>
</evidence>
<dbReference type="AlphaFoldDB" id="A0A7S3VDP9"/>
<dbReference type="EMBL" id="HBIO01024309">
    <property type="protein sequence ID" value="CAE0473815.1"/>
    <property type="molecule type" value="Transcribed_RNA"/>
</dbReference>
<reference evidence="3" key="1">
    <citation type="submission" date="2021-01" db="EMBL/GenBank/DDBJ databases">
        <authorList>
            <person name="Corre E."/>
            <person name="Pelletier E."/>
            <person name="Niang G."/>
            <person name="Scheremetjew M."/>
            <person name="Finn R."/>
            <person name="Kale V."/>
            <person name="Holt S."/>
            <person name="Cochrane G."/>
            <person name="Meng A."/>
            <person name="Brown T."/>
            <person name="Cohen L."/>
        </authorList>
    </citation>
    <scope>NUCLEOTIDE SEQUENCE</scope>
    <source>
        <strain evidence="3">MM31A-1</strain>
    </source>
</reference>